<evidence type="ECO:0000313" key="2">
    <source>
        <dbReference type="EMBL" id="KAK7320223.1"/>
    </source>
</evidence>
<gene>
    <name evidence="2" type="ORF">RJT34_04959</name>
</gene>
<evidence type="ECO:0000313" key="3">
    <source>
        <dbReference type="Proteomes" id="UP001359559"/>
    </source>
</evidence>
<sequence>MSFQASGSEKVGWIHTFDAALKGSMLIALLELFGLWLGIGIVGSILVGVGYGFFTPWVCLIGFGCVLERGCEQGFVAFVQSNFVGFECC</sequence>
<dbReference type="AlphaFoldDB" id="A0AAN9Q6P2"/>
<reference evidence="2 3" key="1">
    <citation type="submission" date="2024-01" db="EMBL/GenBank/DDBJ databases">
        <title>The genomes of 5 underutilized Papilionoideae crops provide insights into root nodulation and disease resistance.</title>
        <authorList>
            <person name="Yuan L."/>
        </authorList>
    </citation>
    <scope>NUCLEOTIDE SEQUENCE [LARGE SCALE GENOMIC DNA]</scope>
    <source>
        <strain evidence="2">LY-2023</strain>
        <tissue evidence="2">Leaf</tissue>
    </source>
</reference>
<protein>
    <submittedName>
        <fullName evidence="2">Uncharacterized protein</fullName>
    </submittedName>
</protein>
<comment type="caution">
    <text evidence="2">The sequence shown here is derived from an EMBL/GenBank/DDBJ whole genome shotgun (WGS) entry which is preliminary data.</text>
</comment>
<keyword evidence="1" id="KW-0812">Transmembrane</keyword>
<dbReference type="EMBL" id="JAYKXN010000001">
    <property type="protein sequence ID" value="KAK7320223.1"/>
    <property type="molecule type" value="Genomic_DNA"/>
</dbReference>
<keyword evidence="3" id="KW-1185">Reference proteome</keyword>
<proteinExistence type="predicted"/>
<evidence type="ECO:0000256" key="1">
    <source>
        <dbReference type="SAM" id="Phobius"/>
    </source>
</evidence>
<keyword evidence="1" id="KW-1133">Transmembrane helix</keyword>
<feature type="transmembrane region" description="Helical" evidence="1">
    <location>
        <begin position="33"/>
        <end position="54"/>
    </location>
</feature>
<dbReference type="Proteomes" id="UP001359559">
    <property type="component" value="Unassembled WGS sequence"/>
</dbReference>
<name>A0AAN9Q6P2_CLITE</name>
<organism evidence="2 3">
    <name type="scientific">Clitoria ternatea</name>
    <name type="common">Butterfly pea</name>
    <dbReference type="NCBI Taxonomy" id="43366"/>
    <lineage>
        <taxon>Eukaryota</taxon>
        <taxon>Viridiplantae</taxon>
        <taxon>Streptophyta</taxon>
        <taxon>Embryophyta</taxon>
        <taxon>Tracheophyta</taxon>
        <taxon>Spermatophyta</taxon>
        <taxon>Magnoliopsida</taxon>
        <taxon>eudicotyledons</taxon>
        <taxon>Gunneridae</taxon>
        <taxon>Pentapetalae</taxon>
        <taxon>rosids</taxon>
        <taxon>fabids</taxon>
        <taxon>Fabales</taxon>
        <taxon>Fabaceae</taxon>
        <taxon>Papilionoideae</taxon>
        <taxon>50 kb inversion clade</taxon>
        <taxon>NPAAA clade</taxon>
        <taxon>indigoferoid/millettioid clade</taxon>
        <taxon>Phaseoleae</taxon>
        <taxon>Clitoria</taxon>
    </lineage>
</organism>
<keyword evidence="1" id="KW-0472">Membrane</keyword>
<accession>A0AAN9Q6P2</accession>